<comment type="caution">
    <text evidence="2">The sequence shown here is derived from an EMBL/GenBank/DDBJ whole genome shotgun (WGS) entry which is preliminary data.</text>
</comment>
<feature type="region of interest" description="Disordered" evidence="1">
    <location>
        <begin position="57"/>
        <end position="78"/>
    </location>
</feature>
<proteinExistence type="predicted"/>
<name>A0ABR5HC96_9HYPH</name>
<protein>
    <submittedName>
        <fullName evidence="2">Transcription factor</fullName>
    </submittedName>
</protein>
<evidence type="ECO:0000313" key="3">
    <source>
        <dbReference type="Proteomes" id="UP000036471"/>
    </source>
</evidence>
<organism evidence="2 3">
    <name type="scientific">Methylobacterium indicum</name>
    <dbReference type="NCBI Taxonomy" id="1775910"/>
    <lineage>
        <taxon>Bacteria</taxon>
        <taxon>Pseudomonadati</taxon>
        <taxon>Pseudomonadota</taxon>
        <taxon>Alphaproteobacteria</taxon>
        <taxon>Hyphomicrobiales</taxon>
        <taxon>Methylobacteriaceae</taxon>
        <taxon>Methylobacterium</taxon>
    </lineage>
</organism>
<dbReference type="Proteomes" id="UP000036471">
    <property type="component" value="Unassembled WGS sequence"/>
</dbReference>
<evidence type="ECO:0000256" key="1">
    <source>
        <dbReference type="SAM" id="MobiDB-lite"/>
    </source>
</evidence>
<accession>A0ABR5HC96</accession>
<sequence length="78" mass="8400">MALFVKGPKVDTLAQEPASLERATGTETVRQAPGGALECETDDLVTRSIEFAGRLREQAGPNPQPIDQAFLDGLYEDP</sequence>
<gene>
    <name evidence="2" type="ORF">QR79_14915</name>
</gene>
<keyword evidence="3" id="KW-1185">Reference proteome</keyword>
<dbReference type="RefSeq" id="WP_048425507.1">
    <property type="nucleotide sequence ID" value="NZ_JTHF01000003.1"/>
</dbReference>
<reference evidence="2 3" key="1">
    <citation type="submission" date="2014-11" db="EMBL/GenBank/DDBJ databases">
        <title>Comparative genomics of Methylobacterium species.</title>
        <authorList>
            <person name="Chaudhry V."/>
            <person name="Patil P.B."/>
        </authorList>
    </citation>
    <scope>NUCLEOTIDE SEQUENCE [LARGE SCALE GENOMIC DNA]</scope>
    <source>
        <strain evidence="2 3">SE3.6</strain>
    </source>
</reference>
<dbReference type="EMBL" id="JTHG01000127">
    <property type="protein sequence ID" value="KMO22865.1"/>
    <property type="molecule type" value="Genomic_DNA"/>
</dbReference>
<evidence type="ECO:0000313" key="2">
    <source>
        <dbReference type="EMBL" id="KMO22865.1"/>
    </source>
</evidence>